<dbReference type="InterPro" id="IPR036874">
    <property type="entry name" value="Carbonic_anhydrase_sf"/>
</dbReference>
<dbReference type="Pfam" id="PF00484">
    <property type="entry name" value="Pro_CA"/>
    <property type="match status" value="1"/>
</dbReference>
<feature type="binding site" evidence="2">
    <location>
        <position position="161"/>
    </location>
    <ligand>
        <name>Zn(2+)</name>
        <dbReference type="ChEBI" id="CHEBI:29105"/>
    </ligand>
</feature>
<feature type="binding site" evidence="2">
    <location>
        <position position="107"/>
    </location>
    <ligand>
        <name>Zn(2+)</name>
        <dbReference type="ChEBI" id="CHEBI:29105"/>
    </ligand>
</feature>
<protein>
    <submittedName>
        <fullName evidence="4">Carbonic anhydrase</fullName>
    </submittedName>
</protein>
<dbReference type="SUPFAM" id="SSF53056">
    <property type="entry name" value="beta-carbonic anhydrase, cab"/>
    <property type="match status" value="1"/>
</dbReference>
<feature type="binding site" evidence="2">
    <location>
        <position position="105"/>
    </location>
    <ligand>
        <name>Zn(2+)</name>
        <dbReference type="ChEBI" id="CHEBI:29105"/>
    </ligand>
</feature>
<dbReference type="PANTHER" id="PTHR11002:SF79">
    <property type="entry name" value="CARBONIC ANHYDRASE 2"/>
    <property type="match status" value="1"/>
</dbReference>
<dbReference type="RefSeq" id="WP_146934383.1">
    <property type="nucleotide sequence ID" value="NZ_CBCSHZ010000017.1"/>
</dbReference>
<dbReference type="InterPro" id="IPR001765">
    <property type="entry name" value="Carbonic_anhydrase"/>
</dbReference>
<organism evidence="4 5">
    <name type="scientific">Gillisia hiemivivida</name>
    <dbReference type="NCBI Taxonomy" id="291190"/>
    <lineage>
        <taxon>Bacteria</taxon>
        <taxon>Pseudomonadati</taxon>
        <taxon>Bacteroidota</taxon>
        <taxon>Flavobacteriia</taxon>
        <taxon>Flavobacteriales</taxon>
        <taxon>Flavobacteriaceae</taxon>
        <taxon>Gillisia</taxon>
    </lineage>
</organism>
<keyword evidence="2" id="KW-0862">Zinc</keyword>
<gene>
    <name evidence="4" type="ORF">ES724_14910</name>
</gene>
<dbReference type="OrthoDB" id="9797527at2"/>
<evidence type="ECO:0000256" key="1">
    <source>
        <dbReference type="ARBA" id="ARBA00006217"/>
    </source>
</evidence>
<dbReference type="AlphaFoldDB" id="A0A5C6ZPI6"/>
<reference evidence="4 5" key="1">
    <citation type="submission" date="2019-08" db="EMBL/GenBank/DDBJ databases">
        <title>Genome sequence of Gillisia hiemivivida IC154 (type strain).</title>
        <authorList>
            <person name="Bowman J.P."/>
        </authorList>
    </citation>
    <scope>NUCLEOTIDE SEQUENCE [LARGE SCALE GENOMIC DNA]</scope>
    <source>
        <strain evidence="4 5">IC154</strain>
    </source>
</reference>
<evidence type="ECO:0000256" key="3">
    <source>
        <dbReference type="SAM" id="SignalP"/>
    </source>
</evidence>
<dbReference type="GO" id="GO:0008270">
    <property type="term" value="F:zinc ion binding"/>
    <property type="evidence" value="ECO:0007669"/>
    <property type="project" value="InterPro"/>
</dbReference>
<dbReference type="Proteomes" id="UP000321367">
    <property type="component" value="Unassembled WGS sequence"/>
</dbReference>
<sequence length="256" mass="28200">MKRIKTKLAFAVMMVLSIAVLFSCKEENKNEKEIVSTQEKIEEPVTVTHVMTKEVQERLTPQMVIDDFKAGNERFVNQQTTTRNHGEQIRKTALSQYPKAIVLSCVDSRIPVEDLFDQGIGDVFVGRVAGNFVNEDLLGSMEFATKVAGAKLVVIMGHKNCGAIKGAIDKAELGNLTAMLKNIQPAVDAVVEPKDESLRNSQNDDFVDAVSDKNVLLNIEKTLAQSPVLVEMKENGEIEVVAATYDLSTGKVTFLE</sequence>
<comment type="similarity">
    <text evidence="1">Belongs to the beta-class carbonic anhydrase family.</text>
</comment>
<feature type="signal peptide" evidence="3">
    <location>
        <begin position="1"/>
        <end position="23"/>
    </location>
</feature>
<dbReference type="PANTHER" id="PTHR11002">
    <property type="entry name" value="CARBONIC ANHYDRASE"/>
    <property type="match status" value="1"/>
</dbReference>
<dbReference type="CDD" id="cd03378">
    <property type="entry name" value="beta_CA_cladeC"/>
    <property type="match status" value="1"/>
</dbReference>
<keyword evidence="3" id="KW-0732">Signal</keyword>
<dbReference type="PROSITE" id="PS51257">
    <property type="entry name" value="PROKAR_LIPOPROTEIN"/>
    <property type="match status" value="1"/>
</dbReference>
<comment type="caution">
    <text evidence="4">The sequence shown here is derived from an EMBL/GenBank/DDBJ whole genome shotgun (WGS) entry which is preliminary data.</text>
</comment>
<evidence type="ECO:0000313" key="5">
    <source>
        <dbReference type="Proteomes" id="UP000321367"/>
    </source>
</evidence>
<feature type="chain" id="PRO_5022965427" evidence="3">
    <location>
        <begin position="24"/>
        <end position="256"/>
    </location>
</feature>
<proteinExistence type="inferred from homology"/>
<dbReference type="Gene3D" id="3.40.1050.10">
    <property type="entry name" value="Carbonic anhydrase"/>
    <property type="match status" value="1"/>
</dbReference>
<keyword evidence="2" id="KW-0479">Metal-binding</keyword>
<dbReference type="SMART" id="SM00947">
    <property type="entry name" value="Pro_CA"/>
    <property type="match status" value="1"/>
</dbReference>
<name>A0A5C6ZPI6_9FLAO</name>
<dbReference type="EMBL" id="VORY01000026">
    <property type="protein sequence ID" value="TXD92116.1"/>
    <property type="molecule type" value="Genomic_DNA"/>
</dbReference>
<comment type="cofactor">
    <cofactor evidence="2">
        <name>Zn(2+)</name>
        <dbReference type="ChEBI" id="CHEBI:29105"/>
    </cofactor>
    <text evidence="2">Binds 1 zinc ion per subunit.</text>
</comment>
<keyword evidence="5" id="KW-1185">Reference proteome</keyword>
<feature type="binding site" evidence="2">
    <location>
        <position position="158"/>
    </location>
    <ligand>
        <name>Zn(2+)</name>
        <dbReference type="ChEBI" id="CHEBI:29105"/>
    </ligand>
</feature>
<accession>A0A5C6ZPI6</accession>
<evidence type="ECO:0000313" key="4">
    <source>
        <dbReference type="EMBL" id="TXD92116.1"/>
    </source>
</evidence>
<evidence type="ECO:0000256" key="2">
    <source>
        <dbReference type="PIRSR" id="PIRSR601765-1"/>
    </source>
</evidence>
<dbReference type="NCBIfam" id="NF011765">
    <property type="entry name" value="PRK15219.1"/>
    <property type="match status" value="1"/>
</dbReference>
<dbReference type="GO" id="GO:0004089">
    <property type="term" value="F:carbonate dehydratase activity"/>
    <property type="evidence" value="ECO:0007669"/>
    <property type="project" value="InterPro"/>
</dbReference>